<feature type="region of interest" description="Disordered" evidence="1">
    <location>
        <begin position="1"/>
        <end position="27"/>
    </location>
</feature>
<dbReference type="PANTHER" id="PTHR37946:SF1">
    <property type="entry name" value="SLL1969 PROTEIN"/>
    <property type="match status" value="1"/>
</dbReference>
<reference evidence="2 3" key="1">
    <citation type="submission" date="2024-09" db="EMBL/GenBank/DDBJ databases">
        <authorList>
            <person name="Sun Q."/>
            <person name="Mori K."/>
        </authorList>
    </citation>
    <scope>NUCLEOTIDE SEQUENCE [LARGE SCALE GENOMIC DNA]</scope>
    <source>
        <strain evidence="2 3">KCTC 23076</strain>
    </source>
</reference>
<protein>
    <submittedName>
        <fullName evidence="2">Esterase/lipase family protein</fullName>
    </submittedName>
</protein>
<gene>
    <name evidence="2" type="ORF">ACFFGH_18845</name>
</gene>
<dbReference type="RefSeq" id="WP_386671085.1">
    <property type="nucleotide sequence ID" value="NZ_JBHLTG010000004.1"/>
</dbReference>
<feature type="compositionally biased region" description="Low complexity" evidence="1">
    <location>
        <begin position="15"/>
        <end position="25"/>
    </location>
</feature>
<keyword evidence="3" id="KW-1185">Reference proteome</keyword>
<name>A0ABV6RSE3_9GAMM</name>
<accession>A0ABV6RSE3</accession>
<comment type="caution">
    <text evidence="2">The sequence shown here is derived from an EMBL/GenBank/DDBJ whole genome shotgun (WGS) entry which is preliminary data.</text>
</comment>
<sequence>MTGAKPTPAADARPRGASGKASGAGSDRGRDVRRVVLVHGLWMPAASMAWLGRQLARAGYAPERFGYSSVINGPDAAPALARLLARGPCHVLAHSLGGLLAVRTLREHPQLPVARVVCLGSPLCGSAAASGVSQLKGLGRLLGRSAPLLCSGCDPWDGAAELAVVAGRRPIGLGQLFGRFDGPSDGTVAVAETRLPGLADHIVIPSSHCGLLASAEAATLAAQFFGSGRFRPSAGAEHAPARGDAIR</sequence>
<dbReference type="SUPFAM" id="SSF53474">
    <property type="entry name" value="alpha/beta-Hydrolases"/>
    <property type="match status" value="1"/>
</dbReference>
<evidence type="ECO:0000313" key="2">
    <source>
        <dbReference type="EMBL" id="MFC0679900.1"/>
    </source>
</evidence>
<evidence type="ECO:0000313" key="3">
    <source>
        <dbReference type="Proteomes" id="UP001589896"/>
    </source>
</evidence>
<organism evidence="2 3">
    <name type="scientific">Lysobacter korlensis</name>
    <dbReference type="NCBI Taxonomy" id="553636"/>
    <lineage>
        <taxon>Bacteria</taxon>
        <taxon>Pseudomonadati</taxon>
        <taxon>Pseudomonadota</taxon>
        <taxon>Gammaproteobacteria</taxon>
        <taxon>Lysobacterales</taxon>
        <taxon>Lysobacteraceae</taxon>
        <taxon>Lysobacter</taxon>
    </lineage>
</organism>
<dbReference type="PANTHER" id="PTHR37946">
    <property type="entry name" value="SLL1969 PROTEIN"/>
    <property type="match status" value="1"/>
</dbReference>
<dbReference type="Proteomes" id="UP001589896">
    <property type="component" value="Unassembled WGS sequence"/>
</dbReference>
<evidence type="ECO:0000256" key="1">
    <source>
        <dbReference type="SAM" id="MobiDB-lite"/>
    </source>
</evidence>
<proteinExistence type="predicted"/>
<dbReference type="InterPro" id="IPR029058">
    <property type="entry name" value="AB_hydrolase_fold"/>
</dbReference>
<dbReference type="Gene3D" id="3.40.50.1820">
    <property type="entry name" value="alpha/beta hydrolase"/>
    <property type="match status" value="1"/>
</dbReference>
<dbReference type="EMBL" id="JBHLTG010000004">
    <property type="protein sequence ID" value="MFC0679900.1"/>
    <property type="molecule type" value="Genomic_DNA"/>
</dbReference>